<gene>
    <name evidence="1" type="ORF">LP422_14865</name>
</gene>
<proteinExistence type="predicted"/>
<keyword evidence="1" id="KW-0808">Transferase</keyword>
<reference evidence="1" key="1">
    <citation type="submission" date="2021-11" db="EMBL/GenBank/DDBJ databases">
        <title>Study of the species diversity of bacterial strains isolated from a unique natural object - Shulgan-Tash cave (Bashkiria).</title>
        <authorList>
            <person name="Sazanova A.L."/>
            <person name="Chirak E.R."/>
            <person name="Safronova V.I."/>
        </authorList>
    </citation>
    <scope>NUCLEOTIDE SEQUENCE</scope>
    <source>
        <strain evidence="1">P1</strain>
    </source>
</reference>
<dbReference type="EMBL" id="CP087977">
    <property type="protein sequence ID" value="UUZ43955.1"/>
    <property type="molecule type" value="Genomic_DNA"/>
</dbReference>
<keyword evidence="1" id="KW-0418">Kinase</keyword>
<protein>
    <submittedName>
        <fullName evidence="1">Sensor histidine kinase</fullName>
    </submittedName>
</protein>
<dbReference type="Proteomes" id="UP001059663">
    <property type="component" value="Chromosome"/>
</dbReference>
<evidence type="ECO:0000313" key="1">
    <source>
        <dbReference type="EMBL" id="UUZ43955.1"/>
    </source>
</evidence>
<name>A0AC61U1R8_9MICO</name>
<evidence type="ECO:0000313" key="2">
    <source>
        <dbReference type="Proteomes" id="UP001059663"/>
    </source>
</evidence>
<accession>A0AC61U1R8</accession>
<sequence>MRPDAAGTVEYASPNALSAIRQLGHPGPVEGEVLIQVLSGLPNQSGHLDEGLSPVAMGRAARRADMSVGDAALALRAIPLLRGRDRHGAIVVVRDVSELHRRGSELMTKDQTVREIHHRVKNNLQTVAALLRMQSRRVPDQSAKEALDEAVRRVGVIAMIYEALSTGFAEALEFDEVAIRGLRAIVEVARTSGDIDSRFTGSFGLVRAEDATAIALILSELVQNAVEHGIPEGGSVHVDAQRTGEEEDDDILRVTVVDDGVGLPTGFQAQPGGPRDRDHHLDGARPRGADQVGRRGAPWDSGAVQRAAARRRDLTPQTTKPPPSECPETAVRCGEVSRRGGRGPCGA</sequence>
<organism evidence="1 2">
    <name type="scientific">Janibacter limosus</name>
    <dbReference type="NCBI Taxonomy" id="53458"/>
    <lineage>
        <taxon>Bacteria</taxon>
        <taxon>Bacillati</taxon>
        <taxon>Actinomycetota</taxon>
        <taxon>Actinomycetes</taxon>
        <taxon>Micrococcales</taxon>
        <taxon>Intrasporangiaceae</taxon>
        <taxon>Janibacter</taxon>
    </lineage>
</organism>